<organism evidence="1 2">
    <name type="scientific">Colletotrichum sidae</name>
    <dbReference type="NCBI Taxonomy" id="1347389"/>
    <lineage>
        <taxon>Eukaryota</taxon>
        <taxon>Fungi</taxon>
        <taxon>Dikarya</taxon>
        <taxon>Ascomycota</taxon>
        <taxon>Pezizomycotina</taxon>
        <taxon>Sordariomycetes</taxon>
        <taxon>Hypocreomycetidae</taxon>
        <taxon>Glomerellales</taxon>
        <taxon>Glomerellaceae</taxon>
        <taxon>Colletotrichum</taxon>
        <taxon>Colletotrichum orbiculare species complex</taxon>
    </lineage>
</organism>
<keyword evidence="2" id="KW-1185">Reference proteome</keyword>
<sequence>MIQTGPANTIALAKSTQSYRGRELVLEEAWLDCTSRPAHTSSRLEASGFELADKVGGSMFLCHSHGED</sequence>
<name>A0A4R8S0T9_9PEZI</name>
<dbReference type="AlphaFoldDB" id="A0A4R8S0T9"/>
<protein>
    <submittedName>
        <fullName evidence="1">Uncharacterized protein</fullName>
    </submittedName>
</protein>
<evidence type="ECO:0000313" key="2">
    <source>
        <dbReference type="Proteomes" id="UP000295604"/>
    </source>
</evidence>
<comment type="caution">
    <text evidence="1">The sequence shown here is derived from an EMBL/GenBank/DDBJ whole genome shotgun (WGS) entry which is preliminary data.</text>
</comment>
<evidence type="ECO:0000313" key="1">
    <source>
        <dbReference type="EMBL" id="TDZ82280.1"/>
    </source>
</evidence>
<gene>
    <name evidence="1" type="ORF">C8034_v004077</name>
</gene>
<dbReference type="Proteomes" id="UP000295604">
    <property type="component" value="Unassembled WGS sequence"/>
</dbReference>
<accession>A0A4R8S0T9</accession>
<reference evidence="1 2" key="1">
    <citation type="submission" date="2018-11" db="EMBL/GenBank/DDBJ databases">
        <title>Genome sequence and assembly of Colletotrichum sidae.</title>
        <authorList>
            <person name="Gan P."/>
            <person name="Shirasu K."/>
        </authorList>
    </citation>
    <scope>NUCLEOTIDE SEQUENCE [LARGE SCALE GENOMIC DNA]</scope>
    <source>
        <strain evidence="1 2">CBS 518.97</strain>
    </source>
</reference>
<proteinExistence type="predicted"/>
<dbReference type="EMBL" id="QAPF01001918">
    <property type="protein sequence ID" value="TDZ82280.1"/>
    <property type="molecule type" value="Genomic_DNA"/>
</dbReference>